<dbReference type="Pfam" id="PF01548">
    <property type="entry name" value="DEDD_Tnp_IS110"/>
    <property type="match status" value="1"/>
</dbReference>
<evidence type="ECO:0000259" key="3">
    <source>
        <dbReference type="Pfam" id="PF02371"/>
    </source>
</evidence>
<dbReference type="EMBL" id="SLWB01000030">
    <property type="protein sequence ID" value="TCN60432.1"/>
    <property type="molecule type" value="Genomic_DNA"/>
</dbReference>
<gene>
    <name evidence="4" type="ORF">CLV25_1301</name>
</gene>
<keyword evidence="5" id="KW-1185">Reference proteome</keyword>
<accession>A0A4R2E1L0</accession>
<evidence type="ECO:0000256" key="1">
    <source>
        <dbReference type="SAM" id="Coils"/>
    </source>
</evidence>
<dbReference type="InterPro" id="IPR002525">
    <property type="entry name" value="Transp_IS110-like_N"/>
</dbReference>
<dbReference type="InterPro" id="IPR047650">
    <property type="entry name" value="Transpos_IS110"/>
</dbReference>
<evidence type="ECO:0000259" key="2">
    <source>
        <dbReference type="Pfam" id="PF01548"/>
    </source>
</evidence>
<dbReference type="PANTHER" id="PTHR33055">
    <property type="entry name" value="TRANSPOSASE FOR INSERTION SEQUENCE ELEMENT IS1111A"/>
    <property type="match status" value="1"/>
</dbReference>
<name>A0A4R2E1L0_9BACT</name>
<feature type="coiled-coil region" evidence="1">
    <location>
        <begin position="138"/>
        <end position="207"/>
    </location>
</feature>
<dbReference type="GO" id="GO:0006313">
    <property type="term" value="P:DNA transposition"/>
    <property type="evidence" value="ECO:0007669"/>
    <property type="project" value="InterPro"/>
</dbReference>
<proteinExistence type="predicted"/>
<protein>
    <submittedName>
        <fullName evidence="4">Transposase</fullName>
    </submittedName>
</protein>
<reference evidence="4 5" key="1">
    <citation type="submission" date="2019-03" db="EMBL/GenBank/DDBJ databases">
        <title>Genomic Encyclopedia of Archaeal and Bacterial Type Strains, Phase II (KMG-II): from individual species to whole genera.</title>
        <authorList>
            <person name="Goeker M."/>
        </authorList>
    </citation>
    <scope>NUCLEOTIDE SEQUENCE [LARGE SCALE GENOMIC DNA]</scope>
    <source>
        <strain evidence="4 5">RL-C</strain>
    </source>
</reference>
<keyword evidence="1" id="KW-0175">Coiled coil</keyword>
<organism evidence="4 5">
    <name type="scientific">Acetobacteroides hydrogenigenes</name>
    <dbReference type="NCBI Taxonomy" id="979970"/>
    <lineage>
        <taxon>Bacteria</taxon>
        <taxon>Pseudomonadati</taxon>
        <taxon>Bacteroidota</taxon>
        <taxon>Bacteroidia</taxon>
        <taxon>Bacteroidales</taxon>
        <taxon>Rikenellaceae</taxon>
        <taxon>Acetobacteroides</taxon>
    </lineage>
</organism>
<dbReference type="AlphaFoldDB" id="A0A4R2E1L0"/>
<dbReference type="GO" id="GO:0003677">
    <property type="term" value="F:DNA binding"/>
    <property type="evidence" value="ECO:0007669"/>
    <property type="project" value="InterPro"/>
</dbReference>
<dbReference type="PANTHER" id="PTHR33055:SF13">
    <property type="entry name" value="TRANSPOSASE"/>
    <property type="match status" value="1"/>
</dbReference>
<evidence type="ECO:0000313" key="4">
    <source>
        <dbReference type="EMBL" id="TCN60432.1"/>
    </source>
</evidence>
<dbReference type="InterPro" id="IPR003346">
    <property type="entry name" value="Transposase_20"/>
</dbReference>
<comment type="caution">
    <text evidence="4">The sequence shown here is derived from an EMBL/GenBank/DDBJ whole genome shotgun (WGS) entry which is preliminary data.</text>
</comment>
<dbReference type="Proteomes" id="UP000294830">
    <property type="component" value="Unassembled WGS sequence"/>
</dbReference>
<feature type="domain" description="Transposase IS116/IS110/IS902 C-terminal" evidence="3">
    <location>
        <begin position="210"/>
        <end position="293"/>
    </location>
</feature>
<feature type="domain" description="Transposase IS110-like N-terminal" evidence="2">
    <location>
        <begin position="8"/>
        <end position="162"/>
    </location>
</feature>
<dbReference type="Pfam" id="PF02371">
    <property type="entry name" value="Transposase_20"/>
    <property type="match status" value="1"/>
</dbReference>
<sequence length="341" mass="38653">MKKRVLVVGIDISMDDFHACIKEKGPDGNVRIKGSSKFSNDGKGFKAFTAWVAKRETENSTTTYVMEATGSYYENLAYELYNLGFKVCVELPNKIKHFSKSLNVKTKTDKVDAGVIAQVGIERALPAWLPLAPEYRSLRDLCRERLSLVQEKSKAKNQLHAMRHSHDKQACVIELKEEQIAFYEASIKKIEKAIKSIIDANSTLKKKIARIEKVKGLGFATIVTVLCETNGFILFKSIRQVVSYSGLDVEMKESGKLVGKSRISKKGNARIRQCLFMPALSATQHNERIKDLYGRIIERNPDKKRKGVVAGMRKLLILIFVLWKKDEEYIPNHQWNAKDIG</sequence>
<evidence type="ECO:0000313" key="5">
    <source>
        <dbReference type="Proteomes" id="UP000294830"/>
    </source>
</evidence>
<dbReference type="NCBIfam" id="NF033542">
    <property type="entry name" value="transpos_IS110"/>
    <property type="match status" value="1"/>
</dbReference>
<dbReference type="RefSeq" id="WP_165877117.1">
    <property type="nucleotide sequence ID" value="NZ_SLWB01000030.1"/>
</dbReference>
<dbReference type="GO" id="GO:0004803">
    <property type="term" value="F:transposase activity"/>
    <property type="evidence" value="ECO:0007669"/>
    <property type="project" value="InterPro"/>
</dbReference>